<name>A0ABS5SC67_9BACT</name>
<dbReference type="RefSeq" id="WP_214174951.1">
    <property type="nucleotide sequence ID" value="NZ_JAHCVK010000002.1"/>
</dbReference>
<dbReference type="InterPro" id="IPR001775">
    <property type="entry name" value="GspD/PilQ"/>
</dbReference>
<keyword evidence="3" id="KW-0732">Signal</keyword>
<feature type="chain" id="PRO_5046660546" evidence="3">
    <location>
        <begin position="28"/>
        <end position="453"/>
    </location>
</feature>
<dbReference type="PROSITE" id="PS00875">
    <property type="entry name" value="T2SP_D"/>
    <property type="match status" value="1"/>
</dbReference>
<feature type="compositionally biased region" description="Basic and acidic residues" evidence="2">
    <location>
        <begin position="428"/>
        <end position="447"/>
    </location>
</feature>
<evidence type="ECO:0000259" key="5">
    <source>
        <dbReference type="Pfam" id="PF13629"/>
    </source>
</evidence>
<proteinExistence type="inferred from homology"/>
<dbReference type="PANTHER" id="PTHR30332">
    <property type="entry name" value="PROBABLE GENERAL SECRETION PATHWAY PROTEIN D"/>
    <property type="match status" value="1"/>
</dbReference>
<feature type="domain" description="Pilus formation protein N-terminal" evidence="5">
    <location>
        <begin position="32"/>
        <end position="96"/>
    </location>
</feature>
<keyword evidence="7" id="KW-1185">Reference proteome</keyword>
<sequence length="453" mass="48410">MKLFRSNPCLLPIYLLLLLAPAATSWGGIPTEVTVNKSILLNLKNPAARVSIANPALAELILITPQQLQINGTAPGTTNLIVWEKGNDKPSFFDLKIMGDLGAMETQLKELVPNDAITMQYANDTIVLAGNTANEQTRKKAEEIAKAYSVKVINHIRIDEPQQVLLQVKVAQVDKTSLKKLGISYMAKGNTAEGFTNLIGAPVGGAIKSTTSSGNGFQTQETGSGVGISGNVVGLGSYNPLEAYQLGISYFPAGVGAVLNALTTKGLAKVLAEPNLLVKSGQDGKFHAGSEIPYSVVKSVGGVASTEIVFKQVGITLNFKPEVMENGIISLRIDPAEVSSISGTLAVNGYPIIDTRNVNTLVELKNGESLVLAGLLQEEAIKTMSKIPLLGDIPILGALFRSTQDDIKEKELVFFITPKIVKPMAPGEKAELPTDRKLTPEEERELKWMPLGE</sequence>
<dbReference type="PRINTS" id="PR00811">
    <property type="entry name" value="BCTERIALGSPD"/>
</dbReference>
<comment type="caution">
    <text evidence="6">The sequence shown here is derived from an EMBL/GenBank/DDBJ whole genome shotgun (WGS) entry which is preliminary data.</text>
</comment>
<dbReference type="InterPro" id="IPR004846">
    <property type="entry name" value="T2SS/T3SS_dom"/>
</dbReference>
<dbReference type="PANTHER" id="PTHR30332:SF17">
    <property type="entry name" value="TYPE IV PILIATION SYSTEM PROTEIN DR_0774-RELATED"/>
    <property type="match status" value="1"/>
</dbReference>
<feature type="region of interest" description="Disordered" evidence="2">
    <location>
        <begin position="426"/>
        <end position="453"/>
    </location>
</feature>
<evidence type="ECO:0000256" key="1">
    <source>
        <dbReference type="RuleBase" id="RU004003"/>
    </source>
</evidence>
<reference evidence="6 7" key="1">
    <citation type="submission" date="2021-05" db="EMBL/GenBank/DDBJ databases">
        <title>The draft genome of Geobacter luticola JCM 17780.</title>
        <authorList>
            <person name="Xu Z."/>
            <person name="Masuda Y."/>
            <person name="Itoh H."/>
            <person name="Senoo K."/>
        </authorList>
    </citation>
    <scope>NUCLEOTIDE SEQUENCE [LARGE SCALE GENOMIC DNA]</scope>
    <source>
        <strain evidence="6 7">JCM 17780</strain>
    </source>
</reference>
<evidence type="ECO:0000256" key="2">
    <source>
        <dbReference type="SAM" id="MobiDB-lite"/>
    </source>
</evidence>
<dbReference type="InterPro" id="IPR032789">
    <property type="entry name" value="T2SS-T3SS_pil_N"/>
</dbReference>
<feature type="domain" description="Type II/III secretion system secretin-like" evidence="4">
    <location>
        <begin position="261"/>
        <end position="422"/>
    </location>
</feature>
<gene>
    <name evidence="6" type="ORF">KI810_07840</name>
</gene>
<comment type="similarity">
    <text evidence="1">Belongs to the bacterial secretin family.</text>
</comment>
<dbReference type="Pfam" id="PF00263">
    <property type="entry name" value="Secretin"/>
    <property type="match status" value="1"/>
</dbReference>
<evidence type="ECO:0000313" key="6">
    <source>
        <dbReference type="EMBL" id="MBT0652963.1"/>
    </source>
</evidence>
<evidence type="ECO:0000259" key="4">
    <source>
        <dbReference type="Pfam" id="PF00263"/>
    </source>
</evidence>
<evidence type="ECO:0000256" key="3">
    <source>
        <dbReference type="SAM" id="SignalP"/>
    </source>
</evidence>
<dbReference type="InterPro" id="IPR050810">
    <property type="entry name" value="Bact_Secretion_Sys_Channel"/>
</dbReference>
<accession>A0ABS5SC67</accession>
<dbReference type="Pfam" id="PF13629">
    <property type="entry name" value="T2SS-T3SS_pil_N"/>
    <property type="match status" value="1"/>
</dbReference>
<organism evidence="6 7">
    <name type="scientific">Geomobilimonas luticola</name>
    <dbReference type="NCBI Taxonomy" id="1114878"/>
    <lineage>
        <taxon>Bacteria</taxon>
        <taxon>Pseudomonadati</taxon>
        <taxon>Thermodesulfobacteriota</taxon>
        <taxon>Desulfuromonadia</taxon>
        <taxon>Geobacterales</taxon>
        <taxon>Geobacteraceae</taxon>
        <taxon>Geomobilimonas</taxon>
    </lineage>
</organism>
<dbReference type="EMBL" id="JAHCVK010000002">
    <property type="protein sequence ID" value="MBT0652963.1"/>
    <property type="molecule type" value="Genomic_DNA"/>
</dbReference>
<protein>
    <submittedName>
        <fullName evidence="6">Pilus assembly protein N-terminal domain-containing protein</fullName>
    </submittedName>
</protein>
<dbReference type="InterPro" id="IPR004845">
    <property type="entry name" value="T2SS_GspD_CS"/>
</dbReference>
<feature type="signal peptide" evidence="3">
    <location>
        <begin position="1"/>
        <end position="27"/>
    </location>
</feature>
<dbReference type="PRINTS" id="PR01032">
    <property type="entry name" value="PHAGEIV"/>
</dbReference>
<evidence type="ECO:0000313" key="7">
    <source>
        <dbReference type="Proteomes" id="UP000756860"/>
    </source>
</evidence>
<dbReference type="Proteomes" id="UP000756860">
    <property type="component" value="Unassembled WGS sequence"/>
</dbReference>